<comment type="similarity">
    <text evidence="2">Belongs to the bacterial sugar transferase family.</text>
</comment>
<feature type="domain" description="Bacterial sugar transferase" evidence="10">
    <location>
        <begin position="50"/>
        <end position="226"/>
    </location>
</feature>
<evidence type="ECO:0000256" key="3">
    <source>
        <dbReference type="ARBA" id="ARBA00022475"/>
    </source>
</evidence>
<protein>
    <submittedName>
        <fullName evidence="11">UDP-phosphate galactose phosphotransferase</fullName>
    </submittedName>
</protein>
<keyword evidence="4 11" id="KW-0808">Transferase</keyword>
<reference evidence="11 12" key="1">
    <citation type="submission" date="2015-03" db="EMBL/GenBank/DDBJ databases">
        <title>Draft genome sequence of Elstera litoralis.</title>
        <authorList>
            <person name="Rahalkar M.C."/>
            <person name="Dhakephalkar P.K."/>
            <person name="Pore S.D."/>
            <person name="Arora P."/>
            <person name="Kapse N.G."/>
            <person name="Pandit P.S."/>
        </authorList>
    </citation>
    <scope>NUCLEOTIDE SEQUENCE [LARGE SCALE GENOMIC DNA]</scope>
    <source>
        <strain evidence="11 12">Dia-1</strain>
    </source>
</reference>
<dbReference type="PANTHER" id="PTHR30576:SF4">
    <property type="entry name" value="UNDECAPRENYL-PHOSPHATE GALACTOSE PHOSPHOTRANSFERASE"/>
    <property type="match status" value="1"/>
</dbReference>
<comment type="caution">
    <text evidence="11">The sequence shown here is derived from an EMBL/GenBank/DDBJ whole genome shotgun (WGS) entry which is preliminary data.</text>
</comment>
<evidence type="ECO:0000259" key="10">
    <source>
        <dbReference type="Pfam" id="PF02397"/>
    </source>
</evidence>
<keyword evidence="8" id="KW-0270">Exopolysaccharide synthesis</keyword>
<feature type="transmembrane region" description="Helical" evidence="9">
    <location>
        <begin position="55"/>
        <end position="76"/>
    </location>
</feature>
<dbReference type="GO" id="GO:0000271">
    <property type="term" value="P:polysaccharide biosynthetic process"/>
    <property type="evidence" value="ECO:0007669"/>
    <property type="project" value="UniProtKB-KW"/>
</dbReference>
<dbReference type="PANTHER" id="PTHR30576">
    <property type="entry name" value="COLANIC BIOSYNTHESIS UDP-GLUCOSE LIPID CARRIER TRANSFERASE"/>
    <property type="match status" value="1"/>
</dbReference>
<evidence type="ECO:0000256" key="1">
    <source>
        <dbReference type="ARBA" id="ARBA00004236"/>
    </source>
</evidence>
<organism evidence="11 12">
    <name type="scientific">Elstera litoralis</name>
    <dbReference type="NCBI Taxonomy" id="552518"/>
    <lineage>
        <taxon>Bacteria</taxon>
        <taxon>Pseudomonadati</taxon>
        <taxon>Pseudomonadota</taxon>
        <taxon>Alphaproteobacteria</taxon>
        <taxon>Rhodospirillales</taxon>
        <taxon>Rhodospirillaceae</taxon>
        <taxon>Elstera</taxon>
    </lineage>
</organism>
<evidence type="ECO:0000256" key="8">
    <source>
        <dbReference type="ARBA" id="ARBA00023169"/>
    </source>
</evidence>
<keyword evidence="3" id="KW-1003">Cell membrane</keyword>
<keyword evidence="7 9" id="KW-0472">Membrane</keyword>
<evidence type="ECO:0000313" key="12">
    <source>
        <dbReference type="Proteomes" id="UP000033774"/>
    </source>
</evidence>
<name>A0A0F3IN39_9PROT</name>
<evidence type="ECO:0000256" key="6">
    <source>
        <dbReference type="ARBA" id="ARBA00022989"/>
    </source>
</evidence>
<evidence type="ECO:0000256" key="5">
    <source>
        <dbReference type="ARBA" id="ARBA00022692"/>
    </source>
</evidence>
<evidence type="ECO:0000256" key="4">
    <source>
        <dbReference type="ARBA" id="ARBA00022679"/>
    </source>
</evidence>
<dbReference type="Pfam" id="PF02397">
    <property type="entry name" value="Bac_transf"/>
    <property type="match status" value="1"/>
</dbReference>
<feature type="non-terminal residue" evidence="11">
    <location>
        <position position="226"/>
    </location>
</feature>
<dbReference type="Proteomes" id="UP000033774">
    <property type="component" value="Unassembled WGS sequence"/>
</dbReference>
<keyword evidence="5 9" id="KW-0812">Transmembrane</keyword>
<dbReference type="GO" id="GO:0016780">
    <property type="term" value="F:phosphotransferase activity, for other substituted phosphate groups"/>
    <property type="evidence" value="ECO:0007669"/>
    <property type="project" value="TreeGrafter"/>
</dbReference>
<sequence length="226" mass="26012">LVWERLPFAVVPSLGGLPILGFDQLSFIGQDFMMLVAKNNLGQPIRRRVKFVSDILMASLMTLACLPIFILFSWLVSRDGGPILFRHQRVGRGGRLFDCLKFRTMVPDAQQVLEAHLRAHPEDAAEWQEHFKLRNDPRVTSIGRFLRSTSLDELPQLINVLRGDMSLVGPRPVTEDELPYYGRDVMFYLEARPGITGLWQVSGRSDTSYAQRVMFDTWYVKNWTLW</sequence>
<dbReference type="InterPro" id="IPR003362">
    <property type="entry name" value="Bact_transf"/>
</dbReference>
<evidence type="ECO:0000256" key="7">
    <source>
        <dbReference type="ARBA" id="ARBA00023136"/>
    </source>
</evidence>
<gene>
    <name evidence="11" type="ORF">VZ95_19620</name>
</gene>
<evidence type="ECO:0000313" key="11">
    <source>
        <dbReference type="EMBL" id="KJV08150.1"/>
    </source>
</evidence>
<comment type="subcellular location">
    <subcellularLocation>
        <location evidence="1">Cell membrane</location>
    </subcellularLocation>
</comment>
<dbReference type="EMBL" id="LAJY01000762">
    <property type="protein sequence ID" value="KJV08150.1"/>
    <property type="molecule type" value="Genomic_DNA"/>
</dbReference>
<accession>A0A0F3IN39</accession>
<proteinExistence type="inferred from homology"/>
<dbReference type="GO" id="GO:0005886">
    <property type="term" value="C:plasma membrane"/>
    <property type="evidence" value="ECO:0007669"/>
    <property type="project" value="UniProtKB-SubCell"/>
</dbReference>
<evidence type="ECO:0000256" key="2">
    <source>
        <dbReference type="ARBA" id="ARBA00006464"/>
    </source>
</evidence>
<keyword evidence="12" id="KW-1185">Reference proteome</keyword>
<keyword evidence="6 9" id="KW-1133">Transmembrane helix</keyword>
<dbReference type="AlphaFoldDB" id="A0A0F3IN39"/>
<feature type="non-terminal residue" evidence="11">
    <location>
        <position position="1"/>
    </location>
</feature>
<evidence type="ECO:0000256" key="9">
    <source>
        <dbReference type="SAM" id="Phobius"/>
    </source>
</evidence>